<dbReference type="Gene3D" id="3.40.50.150">
    <property type="entry name" value="Vaccinia Virus protein VP39"/>
    <property type="match status" value="1"/>
</dbReference>
<dbReference type="PANTHER" id="PTHR22807:SF53">
    <property type="entry name" value="RIBOSOMAL RNA SMALL SUBUNIT METHYLTRANSFERASE B-RELATED"/>
    <property type="match status" value="1"/>
</dbReference>
<dbReference type="GO" id="GO:0032259">
    <property type="term" value="P:methylation"/>
    <property type="evidence" value="ECO:0007669"/>
    <property type="project" value="UniProtKB-KW"/>
</dbReference>
<dbReference type="Pfam" id="PF22458">
    <property type="entry name" value="RsmF-B_ferredox"/>
    <property type="match status" value="1"/>
</dbReference>
<comment type="caution">
    <text evidence="5">Lacks conserved residue(s) required for the propagation of feature annotation.</text>
</comment>
<gene>
    <name evidence="7" type="ORF">Q8A70_18165</name>
</gene>
<evidence type="ECO:0000259" key="6">
    <source>
        <dbReference type="PROSITE" id="PS51686"/>
    </source>
</evidence>
<protein>
    <submittedName>
        <fullName evidence="7">RsmB/NOP family class I SAM-dependent RNA methyltransferase</fullName>
        <ecNumber evidence="7">2.1.1.-</ecNumber>
    </submittedName>
</protein>
<sequence>MTPGARLQAAIELLQAIHGGTAPADRATATYFRTRRYIGGADRRAVLDHVYSVLRRRAALGWKLDRARGDVKLPEIERARMIARMAIMEGWSADKIAGAFDGGQYRPPTLDQTEKRIAKSLEGQALEDPKAPLWVRYEFPEWCEPRLKRAFGERLEAEMAAALQPAATDIRVNTLRGTRSVAARALRDADIEAKPTPLSPWGLRVEGRPPLATLEAFTSGLIEIQDEGSQLVALMVDPRPGERIVDFCAGAGGKTLALAALMENKGKLVAMDVLKGRIERSATRIRRAGINNVERRDLSSERDPWVKRHAGGYDRVLIDAPCSGAGTWRRNPDAKWRLKPKDLEELVDLQKRILDSASRLVKPGGRLAYATCSLFQEENADQVAAFLEANPDFTLVPAPQVWAEATKRLGLDTPYPGDGDMLVLTPGKHGTDGFFVAVMEKKAAAVAETTQAAENTA</sequence>
<dbReference type="Proteomes" id="UP001230156">
    <property type="component" value="Unassembled WGS sequence"/>
</dbReference>
<keyword evidence="1 5" id="KW-0489">Methyltransferase</keyword>
<comment type="caution">
    <text evidence="7">The sequence shown here is derived from an EMBL/GenBank/DDBJ whole genome shotgun (WGS) entry which is preliminary data.</text>
</comment>
<proteinExistence type="inferred from homology"/>
<dbReference type="PRINTS" id="PR02008">
    <property type="entry name" value="RCMTFAMILY"/>
</dbReference>
<keyword evidence="3 5" id="KW-0949">S-adenosyl-L-methionine</keyword>
<dbReference type="GO" id="GO:0008168">
    <property type="term" value="F:methyltransferase activity"/>
    <property type="evidence" value="ECO:0007669"/>
    <property type="project" value="UniProtKB-KW"/>
</dbReference>
<dbReference type="PANTHER" id="PTHR22807">
    <property type="entry name" value="NOP2 YEAST -RELATED NOL1/NOP2/FMU SUN DOMAIN-CONTAINING"/>
    <property type="match status" value="1"/>
</dbReference>
<evidence type="ECO:0000256" key="2">
    <source>
        <dbReference type="ARBA" id="ARBA00022679"/>
    </source>
</evidence>
<evidence type="ECO:0000256" key="5">
    <source>
        <dbReference type="PROSITE-ProRule" id="PRU01023"/>
    </source>
</evidence>
<keyword evidence="4 5" id="KW-0694">RNA-binding</keyword>
<dbReference type="EC" id="2.1.1.-" evidence="7"/>
<dbReference type="Pfam" id="PF01189">
    <property type="entry name" value="Methyltr_RsmB-F"/>
    <property type="match status" value="1"/>
</dbReference>
<feature type="domain" description="SAM-dependent MTase RsmB/NOP-type" evidence="6">
    <location>
        <begin position="158"/>
        <end position="442"/>
    </location>
</feature>
<dbReference type="Gene3D" id="3.30.70.1170">
    <property type="entry name" value="Sun protein, domain 3"/>
    <property type="match status" value="1"/>
</dbReference>
<dbReference type="InterPro" id="IPR049560">
    <property type="entry name" value="MeTrfase_RsmB-F_NOP2_cat"/>
</dbReference>
<dbReference type="PROSITE" id="PS51686">
    <property type="entry name" value="SAM_MT_RSMB_NOP"/>
    <property type="match status" value="1"/>
</dbReference>
<dbReference type="InterPro" id="IPR054728">
    <property type="entry name" value="RsmB-like_ferredoxin"/>
</dbReference>
<dbReference type="InterPro" id="IPR023267">
    <property type="entry name" value="RCMT"/>
</dbReference>
<feature type="active site" description="Nucleophile" evidence="5">
    <location>
        <position position="372"/>
    </location>
</feature>
<keyword evidence="8" id="KW-1185">Reference proteome</keyword>
<evidence type="ECO:0000256" key="4">
    <source>
        <dbReference type="ARBA" id="ARBA00022884"/>
    </source>
</evidence>
<dbReference type="RefSeq" id="WP_379957771.1">
    <property type="nucleotide sequence ID" value="NZ_JAUYVI010000005.1"/>
</dbReference>
<dbReference type="EMBL" id="JAUYVI010000005">
    <property type="protein sequence ID" value="MDQ7249620.1"/>
    <property type="molecule type" value="Genomic_DNA"/>
</dbReference>
<dbReference type="SUPFAM" id="SSF53335">
    <property type="entry name" value="S-adenosyl-L-methionine-dependent methyltransferases"/>
    <property type="match status" value="1"/>
</dbReference>
<reference evidence="8" key="1">
    <citation type="submission" date="2023-08" db="EMBL/GenBank/DDBJ databases">
        <title>Rhodospirillaceae gen. nov., a novel taxon isolated from the Yangtze River Yuezi River estuary sludge.</title>
        <authorList>
            <person name="Ruan L."/>
        </authorList>
    </citation>
    <scope>NUCLEOTIDE SEQUENCE [LARGE SCALE GENOMIC DNA]</scope>
    <source>
        <strain evidence="8">R-7</strain>
    </source>
</reference>
<comment type="similarity">
    <text evidence="5">Belongs to the class I-like SAM-binding methyltransferase superfamily. RsmB/NOP family.</text>
</comment>
<feature type="binding site" evidence="5">
    <location>
        <position position="319"/>
    </location>
    <ligand>
        <name>S-adenosyl-L-methionine</name>
        <dbReference type="ChEBI" id="CHEBI:59789"/>
    </ligand>
</feature>
<dbReference type="InterPro" id="IPR001678">
    <property type="entry name" value="MeTrfase_RsmB-F_NOP2_dom"/>
</dbReference>
<keyword evidence="2 5" id="KW-0808">Transferase</keyword>
<evidence type="ECO:0000256" key="3">
    <source>
        <dbReference type="ARBA" id="ARBA00022691"/>
    </source>
</evidence>
<dbReference type="InterPro" id="IPR029063">
    <property type="entry name" value="SAM-dependent_MTases_sf"/>
</dbReference>
<name>A0ABU0YPG8_9PROT</name>
<dbReference type="CDD" id="cd02440">
    <property type="entry name" value="AdoMet_MTases"/>
    <property type="match status" value="1"/>
</dbReference>
<accession>A0ABU0YPG8</accession>
<evidence type="ECO:0000313" key="8">
    <source>
        <dbReference type="Proteomes" id="UP001230156"/>
    </source>
</evidence>
<evidence type="ECO:0000256" key="1">
    <source>
        <dbReference type="ARBA" id="ARBA00022603"/>
    </source>
</evidence>
<evidence type="ECO:0000313" key="7">
    <source>
        <dbReference type="EMBL" id="MDQ7249620.1"/>
    </source>
</evidence>
<feature type="binding site" evidence="5">
    <location>
        <position position="272"/>
    </location>
    <ligand>
        <name>S-adenosyl-L-methionine</name>
        <dbReference type="ChEBI" id="CHEBI:59789"/>
    </ligand>
</feature>
<organism evidence="7 8">
    <name type="scientific">Dongia sedimenti</name>
    <dbReference type="NCBI Taxonomy" id="3064282"/>
    <lineage>
        <taxon>Bacteria</taxon>
        <taxon>Pseudomonadati</taxon>
        <taxon>Pseudomonadota</taxon>
        <taxon>Alphaproteobacteria</taxon>
        <taxon>Rhodospirillales</taxon>
        <taxon>Dongiaceae</taxon>
        <taxon>Dongia</taxon>
    </lineage>
</organism>